<reference evidence="4 5" key="1">
    <citation type="submission" date="2017-05" db="EMBL/GenBank/DDBJ databases">
        <title>Genome Analysis of Maritalea myrionectae HL2708#5.</title>
        <authorList>
            <consortium name="Cotde Inc.-PKNU"/>
            <person name="Jang D."/>
            <person name="Oh H.-M."/>
        </authorList>
    </citation>
    <scope>NUCLEOTIDE SEQUENCE [LARGE SCALE GENOMIC DNA]</scope>
    <source>
        <strain evidence="4 5">HL2708#5</strain>
    </source>
</reference>
<name>A0A2R4MAR7_9HYPH</name>
<dbReference type="InterPro" id="IPR016890">
    <property type="entry name" value="UCP028520"/>
</dbReference>
<gene>
    <name evidence="4" type="ORF">MXMO3_00593</name>
</gene>
<evidence type="ECO:0000256" key="2">
    <source>
        <dbReference type="ARBA" id="ARBA00023315"/>
    </source>
</evidence>
<protein>
    <recommendedName>
        <fullName evidence="3">N-acetyltransferase domain-containing protein</fullName>
    </recommendedName>
</protein>
<feature type="domain" description="N-acetyltransferase" evidence="3">
    <location>
        <begin position="1"/>
        <end position="158"/>
    </location>
</feature>
<keyword evidence="2" id="KW-0012">Acyltransferase</keyword>
<dbReference type="InterPro" id="IPR000182">
    <property type="entry name" value="GNAT_dom"/>
</dbReference>
<dbReference type="CDD" id="cd04301">
    <property type="entry name" value="NAT_SF"/>
    <property type="match status" value="1"/>
</dbReference>
<sequence>MSETEFDAQLLEAVRNLNNAHEVETSWLEPEDLKKLLDVAYFVEVVDEADAFLIAMNEQSAHDGINFGWFKDHYDSFVYIDRIVTDARARGQGLAKSLYEALFDAAKADGQEIVGCEINREPPNLGSEAFHQKMGFDKIAEASLPNGKTVGYWIKKLN</sequence>
<dbReference type="PIRSF" id="PIRSF028520">
    <property type="entry name" value="UCP028520"/>
    <property type="match status" value="1"/>
</dbReference>
<dbReference type="InterPro" id="IPR050832">
    <property type="entry name" value="Bact_Acetyltransf"/>
</dbReference>
<dbReference type="PROSITE" id="PS51186">
    <property type="entry name" value="GNAT"/>
    <property type="match status" value="1"/>
</dbReference>
<dbReference type="GO" id="GO:0016747">
    <property type="term" value="F:acyltransferase activity, transferring groups other than amino-acyl groups"/>
    <property type="evidence" value="ECO:0007669"/>
    <property type="project" value="InterPro"/>
</dbReference>
<keyword evidence="1" id="KW-0808">Transferase</keyword>
<dbReference type="EMBL" id="CP021330">
    <property type="protein sequence ID" value="AVX03137.1"/>
    <property type="molecule type" value="Genomic_DNA"/>
</dbReference>
<evidence type="ECO:0000313" key="5">
    <source>
        <dbReference type="Proteomes" id="UP000258927"/>
    </source>
</evidence>
<evidence type="ECO:0000256" key="1">
    <source>
        <dbReference type="ARBA" id="ARBA00022679"/>
    </source>
</evidence>
<evidence type="ECO:0000259" key="3">
    <source>
        <dbReference type="PROSITE" id="PS51186"/>
    </source>
</evidence>
<proteinExistence type="predicted"/>
<dbReference type="Proteomes" id="UP000258927">
    <property type="component" value="Chromosome"/>
</dbReference>
<dbReference type="STRING" id="1122213.GCA_000423365_03305"/>
<dbReference type="InterPro" id="IPR016181">
    <property type="entry name" value="Acyl_CoA_acyltransferase"/>
</dbReference>
<dbReference type="PANTHER" id="PTHR43877:SF2">
    <property type="entry name" value="AMINOALKYLPHOSPHONATE N-ACETYLTRANSFERASE-RELATED"/>
    <property type="match status" value="1"/>
</dbReference>
<keyword evidence="5" id="KW-1185">Reference proteome</keyword>
<dbReference type="Pfam" id="PF00583">
    <property type="entry name" value="Acetyltransf_1"/>
    <property type="match status" value="1"/>
</dbReference>
<evidence type="ECO:0000313" key="4">
    <source>
        <dbReference type="EMBL" id="AVX03137.1"/>
    </source>
</evidence>
<accession>A0A2R4MAR7</accession>
<organism evidence="4 5">
    <name type="scientific">Maritalea myrionectae</name>
    <dbReference type="NCBI Taxonomy" id="454601"/>
    <lineage>
        <taxon>Bacteria</taxon>
        <taxon>Pseudomonadati</taxon>
        <taxon>Pseudomonadota</taxon>
        <taxon>Alphaproteobacteria</taxon>
        <taxon>Hyphomicrobiales</taxon>
        <taxon>Devosiaceae</taxon>
        <taxon>Maritalea</taxon>
    </lineage>
</organism>
<dbReference type="Gene3D" id="3.40.630.30">
    <property type="match status" value="1"/>
</dbReference>
<dbReference type="KEGG" id="mmyr:MXMO3_00593"/>
<dbReference type="RefSeq" id="WP_162889108.1">
    <property type="nucleotide sequence ID" value="NZ_CP021330.1"/>
</dbReference>
<dbReference type="PANTHER" id="PTHR43877">
    <property type="entry name" value="AMINOALKYLPHOSPHONATE N-ACETYLTRANSFERASE-RELATED-RELATED"/>
    <property type="match status" value="1"/>
</dbReference>
<dbReference type="SUPFAM" id="SSF55729">
    <property type="entry name" value="Acyl-CoA N-acyltransferases (Nat)"/>
    <property type="match status" value="1"/>
</dbReference>
<dbReference type="AlphaFoldDB" id="A0A2R4MAR7"/>